<dbReference type="AlphaFoldDB" id="I4Z279"/>
<sequence length="38" mass="4644">MVEKSWYRLRNCYRRHTLCGKNGIQHLLTKAIKDVVRR</sequence>
<name>I4Z279_9HYPH</name>
<protein>
    <submittedName>
        <fullName evidence="1">Uncharacterized protein</fullName>
    </submittedName>
</protein>
<keyword evidence="2" id="KW-1185">Reference proteome</keyword>
<accession>I4Z279</accession>
<gene>
    <name evidence="1" type="ORF">MicloDRAFT_00008710</name>
</gene>
<evidence type="ECO:0000313" key="1">
    <source>
        <dbReference type="EMBL" id="EIM30321.1"/>
    </source>
</evidence>
<dbReference type="HOGENOM" id="CLU_3330227_0_0_5"/>
<dbReference type="Proteomes" id="UP000003947">
    <property type="component" value="Unassembled WGS sequence"/>
</dbReference>
<evidence type="ECO:0000313" key="2">
    <source>
        <dbReference type="Proteomes" id="UP000003947"/>
    </source>
</evidence>
<dbReference type="STRING" id="864069.MicloDRAFT_00008710"/>
<dbReference type="PATRIC" id="fig|864069.3.peg.968"/>
<organism evidence="1 2">
    <name type="scientific">Microvirga lotononidis</name>
    <dbReference type="NCBI Taxonomy" id="864069"/>
    <lineage>
        <taxon>Bacteria</taxon>
        <taxon>Pseudomonadati</taxon>
        <taxon>Pseudomonadota</taxon>
        <taxon>Alphaproteobacteria</taxon>
        <taxon>Hyphomicrobiales</taxon>
        <taxon>Methylobacteriaceae</taxon>
        <taxon>Microvirga</taxon>
    </lineage>
</organism>
<reference evidence="1 2" key="1">
    <citation type="submission" date="2012-02" db="EMBL/GenBank/DDBJ databases">
        <title>Improved High-Quality Draft sequence of Microvirga sp. WSM3557.</title>
        <authorList>
            <consortium name="US DOE Joint Genome Institute"/>
            <person name="Lucas S."/>
            <person name="Han J."/>
            <person name="Lapidus A."/>
            <person name="Cheng J.-F."/>
            <person name="Goodwin L."/>
            <person name="Pitluck S."/>
            <person name="Peters L."/>
            <person name="Zhang X."/>
            <person name="Detter J.C."/>
            <person name="Han C."/>
            <person name="Tapia R."/>
            <person name="Land M."/>
            <person name="Hauser L."/>
            <person name="Kyrpides N."/>
            <person name="Ivanova N."/>
            <person name="Pagani I."/>
            <person name="Brau L."/>
            <person name="Yates R."/>
            <person name="O'Hara G."/>
            <person name="Rui T."/>
            <person name="Howieson J."/>
            <person name="Reeve W."/>
            <person name="Woyke T."/>
        </authorList>
    </citation>
    <scope>NUCLEOTIDE SEQUENCE [LARGE SCALE GENOMIC DNA]</scope>
    <source>
        <strain evidence="1 2">WSM3557</strain>
    </source>
</reference>
<dbReference type="EMBL" id="JH660638">
    <property type="protein sequence ID" value="EIM30321.1"/>
    <property type="molecule type" value="Genomic_DNA"/>
</dbReference>
<proteinExistence type="predicted"/>